<keyword evidence="1" id="KW-1133">Transmembrane helix</keyword>
<feature type="transmembrane region" description="Helical" evidence="1">
    <location>
        <begin position="41"/>
        <end position="63"/>
    </location>
</feature>
<keyword evidence="1" id="KW-0812">Transmembrane</keyword>
<evidence type="ECO:0000313" key="2">
    <source>
        <dbReference type="EMBL" id="MCU9613044.1"/>
    </source>
</evidence>
<evidence type="ECO:0000313" key="3">
    <source>
        <dbReference type="Proteomes" id="UP001209318"/>
    </source>
</evidence>
<accession>A0AAE3LQ46</accession>
<proteinExistence type="predicted"/>
<keyword evidence="3" id="KW-1185">Reference proteome</keyword>
<organism evidence="2 3">
    <name type="scientific">Perspicuibacillus lycopersici</name>
    <dbReference type="NCBI Taxonomy" id="1325689"/>
    <lineage>
        <taxon>Bacteria</taxon>
        <taxon>Bacillati</taxon>
        <taxon>Bacillota</taxon>
        <taxon>Bacilli</taxon>
        <taxon>Bacillales</taxon>
        <taxon>Bacillaceae</taxon>
        <taxon>Perspicuibacillus</taxon>
    </lineage>
</organism>
<dbReference type="Proteomes" id="UP001209318">
    <property type="component" value="Unassembled WGS sequence"/>
</dbReference>
<name>A0AAE3LQ46_9BACI</name>
<gene>
    <name evidence="2" type="ORF">OEV98_05705</name>
</gene>
<comment type="caution">
    <text evidence="2">The sequence shown here is derived from an EMBL/GenBank/DDBJ whole genome shotgun (WGS) entry which is preliminary data.</text>
</comment>
<evidence type="ECO:0000256" key="1">
    <source>
        <dbReference type="SAM" id="Phobius"/>
    </source>
</evidence>
<sequence>MMKLFEDVMTDHALLDMIASIQYPFYVVFRTPLFGLNYLFAIRYATFSLVMSAVYVFAFIFILRLQKVNTQNG</sequence>
<dbReference type="AlphaFoldDB" id="A0AAE3LQ46"/>
<dbReference type="EMBL" id="JAOUSF010000002">
    <property type="protein sequence ID" value="MCU9613044.1"/>
    <property type="molecule type" value="Genomic_DNA"/>
</dbReference>
<reference evidence="2" key="1">
    <citation type="submission" date="2022-10" db="EMBL/GenBank/DDBJ databases">
        <title>Description of Fervidibacillus gen. nov. in the family Fervidibacillaceae fam. nov. with two species, Fervidibacillus albus sp. nov., and Fervidibacillus halotolerans sp. nov., isolated from tidal flat sediments.</title>
        <authorList>
            <person name="Kwon K.K."/>
            <person name="Yang S.-H."/>
        </authorList>
    </citation>
    <scope>NUCLEOTIDE SEQUENCE</scope>
    <source>
        <strain evidence="2">JCM 19140</strain>
    </source>
</reference>
<keyword evidence="1" id="KW-0472">Membrane</keyword>
<protein>
    <submittedName>
        <fullName evidence="2">Uncharacterized protein</fullName>
    </submittedName>
</protein>
<dbReference type="RefSeq" id="WP_263072252.1">
    <property type="nucleotide sequence ID" value="NZ_JAOUSF010000002.1"/>
</dbReference>